<keyword evidence="4" id="KW-1185">Reference proteome</keyword>
<keyword evidence="1" id="KW-0175">Coiled coil</keyword>
<dbReference type="AlphaFoldDB" id="A0A6L5XZ44"/>
<organism evidence="3 4">
    <name type="scientific">Velocimicrobium porci</name>
    <dbReference type="NCBI Taxonomy" id="2606634"/>
    <lineage>
        <taxon>Bacteria</taxon>
        <taxon>Bacillati</taxon>
        <taxon>Bacillota</taxon>
        <taxon>Clostridia</taxon>
        <taxon>Lachnospirales</taxon>
        <taxon>Lachnospiraceae</taxon>
        <taxon>Velocimicrobium</taxon>
    </lineage>
</organism>
<evidence type="ECO:0000256" key="2">
    <source>
        <dbReference type="SAM" id="MobiDB-lite"/>
    </source>
</evidence>
<evidence type="ECO:0000256" key="1">
    <source>
        <dbReference type="SAM" id="Coils"/>
    </source>
</evidence>
<feature type="region of interest" description="Disordered" evidence="2">
    <location>
        <begin position="175"/>
        <end position="196"/>
    </location>
</feature>
<protein>
    <submittedName>
        <fullName evidence="3">Uncharacterized protein</fullName>
    </submittedName>
</protein>
<dbReference type="RefSeq" id="WP_154518830.1">
    <property type="nucleotide sequence ID" value="NZ_VUMT01000007.1"/>
</dbReference>
<gene>
    <name evidence="3" type="ORF">FYJ58_06250</name>
</gene>
<dbReference type="EMBL" id="VUMT01000007">
    <property type="protein sequence ID" value="MSS63478.1"/>
    <property type="molecule type" value="Genomic_DNA"/>
</dbReference>
<proteinExistence type="predicted"/>
<name>A0A6L5XZ44_9FIRM</name>
<sequence>MDEDLGRQVEQMLLEDARKKESEELLSDAKKKAAQIIKDAEDEARAVYGASLEYVDDMLSEVSLVVLRAKEEMKKYCEELLLEFDRKAERIDEQKNTIMEQLKVASENGNRPVKKVNYEIKVDESYFPKREYTVKSNDGSGVKAETYKPAKQPFEIKIADEWKDRIESMLMEEQQYEEPVIEEPEPEEEEEGYQASDFDLDAEYFSWLNEQDKKGK</sequence>
<reference evidence="3 4" key="1">
    <citation type="submission" date="2019-08" db="EMBL/GenBank/DDBJ databases">
        <title>In-depth cultivation of the pig gut microbiome towards novel bacterial diversity and tailored functional studies.</title>
        <authorList>
            <person name="Wylensek D."/>
            <person name="Hitch T.C.A."/>
            <person name="Clavel T."/>
        </authorList>
    </citation>
    <scope>NUCLEOTIDE SEQUENCE [LARGE SCALE GENOMIC DNA]</scope>
    <source>
        <strain evidence="3 4">WCA-693-APC-MOT-I</strain>
    </source>
</reference>
<accession>A0A6L5XZ44</accession>
<comment type="caution">
    <text evidence="3">The sequence shown here is derived from an EMBL/GenBank/DDBJ whole genome shotgun (WGS) entry which is preliminary data.</text>
</comment>
<dbReference type="Proteomes" id="UP000482209">
    <property type="component" value="Unassembled WGS sequence"/>
</dbReference>
<evidence type="ECO:0000313" key="3">
    <source>
        <dbReference type="EMBL" id="MSS63478.1"/>
    </source>
</evidence>
<evidence type="ECO:0000313" key="4">
    <source>
        <dbReference type="Proteomes" id="UP000482209"/>
    </source>
</evidence>
<feature type="coiled-coil region" evidence="1">
    <location>
        <begin position="77"/>
        <end position="108"/>
    </location>
</feature>